<keyword evidence="5 11" id="KW-0500">Molybdenum</keyword>
<dbReference type="Gene3D" id="3.40.980.10">
    <property type="entry name" value="MoaB/Mog-like domain"/>
    <property type="match status" value="1"/>
</dbReference>
<evidence type="ECO:0000256" key="10">
    <source>
        <dbReference type="ARBA" id="ARBA00047317"/>
    </source>
</evidence>
<evidence type="ECO:0000259" key="12">
    <source>
        <dbReference type="SMART" id="SM00852"/>
    </source>
</evidence>
<evidence type="ECO:0000256" key="3">
    <source>
        <dbReference type="ARBA" id="ARBA00005046"/>
    </source>
</evidence>
<dbReference type="Pfam" id="PF03453">
    <property type="entry name" value="MoeA_N"/>
    <property type="match status" value="1"/>
</dbReference>
<organism evidence="13 14">
    <name type="scientific">Chryseobacterium culicis</name>
    <dbReference type="NCBI Taxonomy" id="680127"/>
    <lineage>
        <taxon>Bacteria</taxon>
        <taxon>Pseudomonadati</taxon>
        <taxon>Bacteroidota</taxon>
        <taxon>Flavobacteriia</taxon>
        <taxon>Flavobacteriales</taxon>
        <taxon>Weeksellaceae</taxon>
        <taxon>Chryseobacterium group</taxon>
        <taxon>Chryseobacterium</taxon>
    </lineage>
</organism>
<reference evidence="13 14" key="1">
    <citation type="submission" date="2016-10" db="EMBL/GenBank/DDBJ databases">
        <authorList>
            <person name="de Groot N.N."/>
        </authorList>
    </citation>
    <scope>NUCLEOTIDE SEQUENCE [LARGE SCALE GENOMIC DNA]</scope>
    <source>
        <strain evidence="13 14">DSM 23031</strain>
    </source>
</reference>
<evidence type="ECO:0000256" key="1">
    <source>
        <dbReference type="ARBA" id="ARBA00001946"/>
    </source>
</evidence>
<evidence type="ECO:0000256" key="8">
    <source>
        <dbReference type="ARBA" id="ARBA00022842"/>
    </source>
</evidence>
<dbReference type="OrthoDB" id="9804758at2"/>
<dbReference type="InterPro" id="IPR001453">
    <property type="entry name" value="MoaB/Mog_dom"/>
</dbReference>
<keyword evidence="7 11" id="KW-0479">Metal-binding</keyword>
<comment type="similarity">
    <text evidence="4 11">Belongs to the MoeA family.</text>
</comment>
<dbReference type="InterPro" id="IPR005111">
    <property type="entry name" value="MoeA_C_domain_IV"/>
</dbReference>
<dbReference type="RefSeq" id="WP_089696670.1">
    <property type="nucleotide sequence ID" value="NZ_FNWQ01000009.1"/>
</dbReference>
<keyword evidence="6 11" id="KW-0808">Transferase</keyword>
<evidence type="ECO:0000256" key="2">
    <source>
        <dbReference type="ARBA" id="ARBA00002901"/>
    </source>
</evidence>
<sequence>MISVKEAQEIIRLNIPPRKEQILSLKEAFGYTTSEDIYSKYNIPNFLQSSMDGYAIRFQDRNQPLTIIGEITAGCTEQFQLEEGTAYRIFTGAPLPFGADTVVMQEKVSVENNKLIIEDKELKESLNVRPIGSDAKINTVAIRSESYLSAAAIGYLAGIGCTEVMVYSAPTVSLILTGDELKKPGETLEFGQIFESNSIQLESVLRQSGIQKIDIFWVKDNPEEIQKVLESAVSETDIVLLVGGVSVGDYDFVIEATKKCEIQQQFHKIKQKPGKPLYFGTKGEKLIFGLPGNPSSALTCFYLYVAPLLSELTKKPAITNKTMAAVTSTYKKKKGLTHFLKGIYDDGRVTPLHAQESYKLQSFAEANCLIILNEESEGCQQDEPVEIIILK</sequence>
<dbReference type="CDD" id="cd00887">
    <property type="entry name" value="MoeA"/>
    <property type="match status" value="1"/>
</dbReference>
<dbReference type="FunFam" id="3.40.980.10:FF:000004">
    <property type="entry name" value="Molybdopterin molybdenumtransferase"/>
    <property type="match status" value="1"/>
</dbReference>
<dbReference type="UniPathway" id="UPA00344"/>
<dbReference type="SUPFAM" id="SSF63867">
    <property type="entry name" value="MoeA C-terminal domain-like"/>
    <property type="match status" value="1"/>
</dbReference>
<dbReference type="Gene3D" id="2.40.340.10">
    <property type="entry name" value="MoeA, C-terminal, domain IV"/>
    <property type="match status" value="1"/>
</dbReference>
<evidence type="ECO:0000256" key="6">
    <source>
        <dbReference type="ARBA" id="ARBA00022679"/>
    </source>
</evidence>
<dbReference type="SMART" id="SM00852">
    <property type="entry name" value="MoCF_biosynth"/>
    <property type="match status" value="1"/>
</dbReference>
<dbReference type="SUPFAM" id="SSF63882">
    <property type="entry name" value="MoeA N-terminal region -like"/>
    <property type="match status" value="1"/>
</dbReference>
<accession>A0A1H6IG45</accession>
<protein>
    <recommendedName>
        <fullName evidence="11">Molybdopterin molybdenumtransferase</fullName>
        <ecNumber evidence="11">2.10.1.1</ecNumber>
    </recommendedName>
</protein>
<gene>
    <name evidence="13" type="ORF">SAMN05421593_4516</name>
</gene>
<keyword evidence="9 11" id="KW-0501">Molybdenum cofactor biosynthesis</keyword>
<evidence type="ECO:0000256" key="5">
    <source>
        <dbReference type="ARBA" id="ARBA00022505"/>
    </source>
</evidence>
<dbReference type="GO" id="GO:0006777">
    <property type="term" value="P:Mo-molybdopterin cofactor biosynthetic process"/>
    <property type="evidence" value="ECO:0007669"/>
    <property type="project" value="UniProtKB-UniRule"/>
</dbReference>
<evidence type="ECO:0000256" key="7">
    <source>
        <dbReference type="ARBA" id="ARBA00022723"/>
    </source>
</evidence>
<evidence type="ECO:0000256" key="9">
    <source>
        <dbReference type="ARBA" id="ARBA00023150"/>
    </source>
</evidence>
<dbReference type="InterPro" id="IPR036425">
    <property type="entry name" value="MoaB/Mog-like_dom_sf"/>
</dbReference>
<dbReference type="Proteomes" id="UP000198561">
    <property type="component" value="Unassembled WGS sequence"/>
</dbReference>
<proteinExistence type="inferred from homology"/>
<dbReference type="InterPro" id="IPR036688">
    <property type="entry name" value="MoeA_C_domain_IV_sf"/>
</dbReference>
<dbReference type="EC" id="2.10.1.1" evidence="11"/>
<keyword evidence="8 11" id="KW-0460">Magnesium</keyword>
<name>A0A1H6IG45_CHRCI</name>
<evidence type="ECO:0000256" key="11">
    <source>
        <dbReference type="RuleBase" id="RU365090"/>
    </source>
</evidence>
<dbReference type="GO" id="GO:0046872">
    <property type="term" value="F:metal ion binding"/>
    <property type="evidence" value="ECO:0007669"/>
    <property type="project" value="UniProtKB-UniRule"/>
</dbReference>
<evidence type="ECO:0000313" key="13">
    <source>
        <dbReference type="EMBL" id="SEH47737.1"/>
    </source>
</evidence>
<comment type="catalytic activity">
    <reaction evidence="10">
        <text>adenylyl-molybdopterin + molybdate = Mo-molybdopterin + AMP + H(+)</text>
        <dbReference type="Rhea" id="RHEA:35047"/>
        <dbReference type="ChEBI" id="CHEBI:15378"/>
        <dbReference type="ChEBI" id="CHEBI:36264"/>
        <dbReference type="ChEBI" id="CHEBI:62727"/>
        <dbReference type="ChEBI" id="CHEBI:71302"/>
        <dbReference type="ChEBI" id="CHEBI:456215"/>
        <dbReference type="EC" id="2.10.1.1"/>
    </reaction>
</comment>
<evidence type="ECO:0000256" key="4">
    <source>
        <dbReference type="ARBA" id="ARBA00010763"/>
    </source>
</evidence>
<dbReference type="Pfam" id="PF00994">
    <property type="entry name" value="MoCF_biosynth"/>
    <property type="match status" value="1"/>
</dbReference>
<dbReference type="NCBIfam" id="TIGR00177">
    <property type="entry name" value="molyb_syn"/>
    <property type="match status" value="1"/>
</dbReference>
<dbReference type="PANTHER" id="PTHR10192">
    <property type="entry name" value="MOLYBDOPTERIN BIOSYNTHESIS PROTEIN"/>
    <property type="match status" value="1"/>
</dbReference>
<dbReference type="PANTHER" id="PTHR10192:SF5">
    <property type="entry name" value="GEPHYRIN"/>
    <property type="match status" value="1"/>
</dbReference>
<feature type="domain" description="MoaB/Mog" evidence="12">
    <location>
        <begin position="173"/>
        <end position="311"/>
    </location>
</feature>
<dbReference type="Gene3D" id="3.90.105.10">
    <property type="entry name" value="Molybdopterin biosynthesis moea protein, domain 2"/>
    <property type="match status" value="1"/>
</dbReference>
<dbReference type="InterPro" id="IPR038987">
    <property type="entry name" value="MoeA-like"/>
</dbReference>
<comment type="pathway">
    <text evidence="3 11">Cofactor biosynthesis; molybdopterin biosynthesis.</text>
</comment>
<dbReference type="GO" id="GO:0005829">
    <property type="term" value="C:cytosol"/>
    <property type="evidence" value="ECO:0007669"/>
    <property type="project" value="TreeGrafter"/>
</dbReference>
<evidence type="ECO:0000313" key="14">
    <source>
        <dbReference type="Proteomes" id="UP000198561"/>
    </source>
</evidence>
<dbReference type="NCBIfam" id="NF045515">
    <property type="entry name" value="Glp_gephyrin"/>
    <property type="match status" value="1"/>
</dbReference>
<dbReference type="SUPFAM" id="SSF53218">
    <property type="entry name" value="Molybdenum cofactor biosynthesis proteins"/>
    <property type="match status" value="1"/>
</dbReference>
<dbReference type="InterPro" id="IPR036135">
    <property type="entry name" value="MoeA_linker/N_sf"/>
</dbReference>
<dbReference type="InterPro" id="IPR005110">
    <property type="entry name" value="MoeA_linker/N"/>
</dbReference>
<comment type="cofactor">
    <cofactor evidence="1 11">
        <name>Mg(2+)</name>
        <dbReference type="ChEBI" id="CHEBI:18420"/>
    </cofactor>
</comment>
<dbReference type="Pfam" id="PF03454">
    <property type="entry name" value="MoeA_C"/>
    <property type="match status" value="1"/>
</dbReference>
<dbReference type="GO" id="GO:0061599">
    <property type="term" value="F:molybdopterin molybdotransferase activity"/>
    <property type="evidence" value="ECO:0007669"/>
    <property type="project" value="UniProtKB-UniRule"/>
</dbReference>
<dbReference type="Gene3D" id="2.170.190.11">
    <property type="entry name" value="Molybdopterin biosynthesis moea protein, domain 3"/>
    <property type="match status" value="1"/>
</dbReference>
<dbReference type="EMBL" id="FNWQ01000009">
    <property type="protein sequence ID" value="SEH47737.1"/>
    <property type="molecule type" value="Genomic_DNA"/>
</dbReference>
<dbReference type="AlphaFoldDB" id="A0A1H6IG45"/>
<dbReference type="STRING" id="680127.SAMN05421593_4516"/>
<comment type="function">
    <text evidence="2 11">Catalyzes the insertion of molybdate into adenylated molybdopterin with the concomitant release of AMP.</text>
</comment>